<dbReference type="Proteomes" id="UP000602076">
    <property type="component" value="Unassembled WGS sequence"/>
</dbReference>
<dbReference type="NCBIfam" id="TIGR00241">
    <property type="entry name" value="CoA_E_activ"/>
    <property type="match status" value="1"/>
</dbReference>
<sequence>MLFHIGLDVGSTTSKLVVLNEQNETVFQKYCRHFSDVKNTTIQMLKEVYMKFPNARATMNITGSAGMAMANYVDLPFVQEVICCTEAVERFIPETDVVVELGGEDAKLIYLQNGIEQRMNTACAGGTGAFIDQIATLMQTDAEGLNHLAENHEKIYPIASRCGVFAKTDVQPLLNEGARKEDISASVFQSVVTQTISGLACGRPIRGKVAFLGGPLTYLSELRQRFIETLNLTDEEIIFPENSQYFVAYGAAFNSGKCEVVSLAQLCERFETFSRCVSENDISTLPRLFAGEHDLQSFRERHNRAKIERGNLATYKGEAFLGIDAGSTTTKIVLIGAEHDELLFTFYENNNGQPLQSVINGLELLYKQMPNDVQIAHSAITGYGEGLVKTALKIDIGEIETVAHYKAAKKFSPNVDFILDIGGQDMKCIKIKNGAIDHLMLNEACSAGCGSFLESFAKSLNLTIEEFALAALTADMPVDLGSRCTVFMNSKVKQVQKEGVTLSNLSAGLSYSVIKNAIQKVMKLRNTDELGDNIIVQGGTFYNEAVLRAFELLIGKEVVRPDIAGMMGAYGCALIAKEKYENNESEIVNVNELQNFTCNVSHSRCGLCGNNCPLTINRFKDKRFFITGNRCERGAGRGRKKNKLPNLYTYKYDRIFGYQSLSSQQATRGRVGLPRVLNMYENYPFWHTFFTYLGYEVVLSPKSSKKLYEKGMDSIPSDSACYPAKLTHGHIQALVEQDVDFIFYPSVVFEKKENEESTNHYNCPIVTSYPEVIRVNMDILKEKQIPFIQPFLTLDNEKALIKELSEQFLEIPKKKIAEAVHAACLESNQVKMDIREKGEETLRYLKDNGIKGIVLAGRPYHIDPEINHGISELITAYGMAVLTEDSIAHLAPSVKDPRVVNQWTYHSRLYRAARVVAKTEELELVQLTSFGCGLDAVTSDMVQEILEENQKMYTVIKIDEINNLGAARIRIRSLKAAMEERNKKTIKTEKQVSKPKQNRLFTKEMKKDYTILIPQMSPIHFDLYEAVLKSEGYKAELLPTVPHGAVNEGLRYVNNDACYPAVLTIGQIVHALKSGNYDVNRTAVIMSQTGGACRATNYISLLRRALKDAGMEQIPVISLNALGMEKHPGFEISYKFLRKLIAATVYGDALMRMTYQIRPYECRKGRADYLCTKWSILCKKSLANFRWKEYVQNIKTMVEEFDNVPIHVMKKPRVGIVGEILVKFHPDANNQIVQLIEQEGGEAVMPDILDFFLYCTFDSVYKGNHLGKSKWGIPAGHTIIRYLEHFRKPLKAAYKKSERFTPPHTIYELADLSSSLISVANQAGEGWFLTGEMMGLIEAGVHNIACVQPFACLPNHVTGRGMMKGLKQIYPHANIAAIDYDASESAVNQVNRLKLMMATAFKNMERYEIYNEIDTAPNTNLLNELVSESPLRN</sequence>
<evidence type="ECO:0000256" key="2">
    <source>
        <dbReference type="ARBA" id="ARBA00022723"/>
    </source>
</evidence>
<dbReference type="Pfam" id="PF09989">
    <property type="entry name" value="DUF2229"/>
    <property type="match status" value="1"/>
</dbReference>
<evidence type="ECO:0000313" key="8">
    <source>
        <dbReference type="Proteomes" id="UP000602076"/>
    </source>
</evidence>
<dbReference type="PANTHER" id="PTHR32329:SF4">
    <property type="entry name" value="ACTIVATOR OF 2-HYDROXYACYL-COA DEHYDRATASE"/>
    <property type="match status" value="1"/>
</dbReference>
<dbReference type="RefSeq" id="WP_190997315.1">
    <property type="nucleotide sequence ID" value="NZ_JACXSI010000010.1"/>
</dbReference>
<evidence type="ECO:0000256" key="3">
    <source>
        <dbReference type="ARBA" id="ARBA00023004"/>
    </source>
</evidence>
<dbReference type="InterPro" id="IPR002731">
    <property type="entry name" value="ATPase_BadF"/>
</dbReference>
<protein>
    <submittedName>
        <fullName evidence="7">2-hydroxyacyl-CoA dehydratase</fullName>
    </submittedName>
</protein>
<evidence type="ECO:0000256" key="4">
    <source>
        <dbReference type="ARBA" id="ARBA00023014"/>
    </source>
</evidence>
<keyword evidence="4" id="KW-0411">Iron-sulfur</keyword>
<gene>
    <name evidence="7" type="ORF">IEO70_05290</name>
</gene>
<dbReference type="InterPro" id="IPR043129">
    <property type="entry name" value="ATPase_NBD"/>
</dbReference>
<keyword evidence="8" id="KW-1185">Reference proteome</keyword>
<reference evidence="7" key="1">
    <citation type="submission" date="2020-09" db="EMBL/GenBank/DDBJ databases">
        <title>Bacillus faecalis sp. nov., a moderately halophilic bacterium isolated from cow faeces.</title>
        <authorList>
            <person name="Jiang L."/>
            <person name="Lee J."/>
        </authorList>
    </citation>
    <scope>NUCLEOTIDE SEQUENCE</scope>
    <source>
        <strain evidence="7">AGMB 02131</strain>
    </source>
</reference>
<keyword evidence="3" id="KW-0408">Iron</keyword>
<feature type="domain" description="ATPase BadF/BadG/BcrA/BcrD type" evidence="5">
    <location>
        <begin position="5"/>
        <end position="252"/>
    </location>
</feature>
<accession>A0A927CYQ1</accession>
<evidence type="ECO:0000259" key="5">
    <source>
        <dbReference type="Pfam" id="PF01869"/>
    </source>
</evidence>
<feature type="domain" description="DUF2229" evidence="6">
    <location>
        <begin position="670"/>
        <end position="887"/>
    </location>
</feature>
<evidence type="ECO:0000259" key="6">
    <source>
        <dbReference type="Pfam" id="PF09989"/>
    </source>
</evidence>
<name>A0A927CYQ1_9BACI</name>
<dbReference type="InterPro" id="IPR018709">
    <property type="entry name" value="CoA_activase_DUF2229"/>
</dbReference>
<dbReference type="Gene3D" id="3.30.420.40">
    <property type="match status" value="4"/>
</dbReference>
<dbReference type="GO" id="GO:0046872">
    <property type="term" value="F:metal ion binding"/>
    <property type="evidence" value="ECO:0007669"/>
    <property type="project" value="UniProtKB-KW"/>
</dbReference>
<comment type="caution">
    <text evidence="7">The sequence shown here is derived from an EMBL/GenBank/DDBJ whole genome shotgun (WGS) entry which is preliminary data.</text>
</comment>
<dbReference type="PANTHER" id="PTHR32329">
    <property type="entry name" value="BIFUNCTIONAL PROTEIN [INCLUDES 2-HYDROXYACYL-COA DEHYDRATASE (N-TER) AND ITS ACTIVATOR DOMAIN (C_TERM)-RELATED"/>
    <property type="match status" value="1"/>
</dbReference>
<evidence type="ECO:0000256" key="1">
    <source>
        <dbReference type="ARBA" id="ARBA00001966"/>
    </source>
</evidence>
<organism evidence="7 8">
    <name type="scientific">Peribacillus faecalis</name>
    <dbReference type="NCBI Taxonomy" id="2772559"/>
    <lineage>
        <taxon>Bacteria</taxon>
        <taxon>Bacillati</taxon>
        <taxon>Bacillota</taxon>
        <taxon>Bacilli</taxon>
        <taxon>Bacillales</taxon>
        <taxon>Bacillaceae</taxon>
        <taxon>Peribacillus</taxon>
    </lineage>
</organism>
<dbReference type="EMBL" id="JACXSI010000010">
    <property type="protein sequence ID" value="MBD3107774.1"/>
    <property type="molecule type" value="Genomic_DNA"/>
</dbReference>
<keyword evidence="2" id="KW-0479">Metal-binding</keyword>
<dbReference type="Pfam" id="PF01869">
    <property type="entry name" value="BcrAD_BadFG"/>
    <property type="match status" value="2"/>
</dbReference>
<dbReference type="SUPFAM" id="SSF53067">
    <property type="entry name" value="Actin-like ATPase domain"/>
    <property type="match status" value="2"/>
</dbReference>
<dbReference type="CDD" id="cd24035">
    <property type="entry name" value="ASKHA_NBD_O66634-like_rpt2"/>
    <property type="match status" value="1"/>
</dbReference>
<evidence type="ECO:0000313" key="7">
    <source>
        <dbReference type="EMBL" id="MBD3107774.1"/>
    </source>
</evidence>
<comment type="cofactor">
    <cofactor evidence="1">
        <name>[4Fe-4S] cluster</name>
        <dbReference type="ChEBI" id="CHEBI:49883"/>
    </cofactor>
</comment>
<dbReference type="InterPro" id="IPR008275">
    <property type="entry name" value="CoA_E_activase_dom"/>
</dbReference>
<proteinExistence type="predicted"/>
<dbReference type="InterPro" id="IPR051805">
    <property type="entry name" value="Dehydratase_Activator_Redct"/>
</dbReference>
<dbReference type="CDD" id="cd24034">
    <property type="entry name" value="ASKHA_NBD_O66634-like_rpt1"/>
    <property type="match status" value="1"/>
</dbReference>
<dbReference type="GO" id="GO:0051536">
    <property type="term" value="F:iron-sulfur cluster binding"/>
    <property type="evidence" value="ECO:0007669"/>
    <property type="project" value="UniProtKB-KW"/>
</dbReference>
<feature type="domain" description="ATPase BadF/BadG/BcrA/BcrD type" evidence="5">
    <location>
        <begin position="321"/>
        <end position="576"/>
    </location>
</feature>